<keyword evidence="2" id="KW-1185">Reference proteome</keyword>
<dbReference type="Proteomes" id="UP001172386">
    <property type="component" value="Unassembled WGS sequence"/>
</dbReference>
<sequence>MPPTGGWKRKRNDRAYSGDDTPRDSPHRPAELDLAKQGQPPSPVQTRDDGSRLARRSSRGGKNASSGHSFQPSTTDAPSAPSADMSMTNGQDEKARSTSEALTNPIRAFDYEYLTDGHVAKWADEGREQMKSHLIRLCQAGDDNALNVFMQELVESATTGRLDTEDAGLLVKECIASTQSEDPADRGMLQEALLSAVAVLFADEESGSKDNSPIPYISELALFLHASDISSEVLRLEFDSKLTEQLGLVRNTFYRQMVRKQTNLLYRQSNYNLLREESEGFSKLVTELFTTSGNEAPHSSVVEATVEKVKAMIGAFDLDVGRSLDVVLDVFGSVLVKQYRFFVKFLRASPWWPRPENEEPTGDSPLRIGGLPQWALPGSTDWQLSEEQKADFARLSEQRDVEFWTLARKEGLKAFFRLSNNQAASGPDELVDTPRAGSYEAAQLLGFKLRFYAPGAEGDGAEGTPKNLIYLAALLIKIGFISLHDLYPHLWRPDEEMEAYKAHKQAEKDAQEAASLPGAGAQNALAMAGALSDDAVPAPSRVKDQGTGSNTPARDGPSEKPAAKDSTLDKPDQKVSLLLSLLAIGALPEALFILGRFPWMAILIPELPEHIIRIMHHSLDGVYEQSRPLQQRLSLTQQQPVLEIETTGTQKGQTVLEIAPPRKVLRWPLLDRDDSETDGISYRFYWDEWNDNIPVCRSVDDVFTLTQTLLPLVGAKIGHDPSLVLKIVRIGKASLQADDTTHNRNRWLELVKSLLLPSLSVTKANPGLANELFELISLYSTHTRYLMYAHWTGLEKKSDKSDAGLAVKQSQKETSDVLKKISKTNLKPMARALAKIAYSNPHVVAAHALSQIQHYDALADCFVEGARYFTDLGYDVLSWALVQAMSNPGPKKKRIQEDGIFVSKWLVAFSRFGGKIYKRYQLMKPGPILQFVSRQIGKGEVADLAMLEQMIVSMAGISPDTSFNETQLLAMGGGPLLQSQTILQLLDQRHASKGTAKRLIKALNDHGLTTKILVSTAQLRQACIFEQGDQPLKAVGNTFDEVTRILGLYIELLKTNLPIDEFQRTIPGIATMMNDFDIPAEVAFWVGRPVIQKQLTDFDKDAHKDTATKEVNGDVDMLDQDASEEDGEANDSEDMGTAAQTPTDNEINGDGDEHMQEAEQTDECWHPVLKTIMDEMQPQLPEEVINLIGVGFYATFWQLSAYDIHVPGKSYEDEMNRQKKKINSITLDRTNISVSGSKVKDSQLKQLKQLVEDLLAENKQHLKAYGENRMRLQKEKEHWFAGKARLSNELSTALMEHCFLPRMLLSASDAYYCFRLVKLLHSLGTPNFRTIGFYDLLFRTERLTSLIFQCTSKESDNLGKFLFEVLREFARWHQNKATFEKEAYGAKKQLPGFAKKVEKGKPHILFDFEDFKKVLFKWHSNLHAALLKCLSSDEYMHVRNAISILRVVSPVWPAVDYHGRQLKNAVDKLRESEREDLKVPSQAISGALHRRQREWVSPSAFRPGPGPEGTQEQANGTTSAQPKEEANESSKQNDLPDQNKIPEVKMNDAPAQVNGEKHDDQPTRDPDRTPSTTSNTDRKTPSRASTPLPSRSVHDTASRRPPRPDSRAHDLPRRVSPPPRFQPPATLPSRPDPEPRAGYRDSRPPRSAPADPPRPDSRSNYSRHTAERNHDHTSEASHRYPRGSDRPSMLDRDERPPRRDDNQRPIYEERRNNERDARPEREPRPDREARPEREFRQEREPRHEREHARPSDRDQPRHGEREYGRSTPDHSDRRRDEANASSRRDAPGGPSRNATPQAQAPSINPERAALIQNSEEARPGMSIRGQAQDRARTSRPPSPRREEERRHAPRNERDDRHERERRPELQSRPSGTLPPSPTSSRTGPPSGPPRDARGPHSRPPVDMSHGRLEQDSSHRPPTRPERSVEAEPPSGPRTRAPNSSLRNTEVAPPTHTPSATRQPPSGPGRHTRNSSFQEPAPSVVPPSSDVSGVHPDRMNHISPVEPPRGQRPPPLQTAPPSGPRNAPPTGPSAPSPNTRGPPSGPQAEGGRGRRHQMTAVNNTLAQAAQGGPPAPTGRGRGGPRQNSISYSGQMPPPSPVGGHNQNFPPQQDLMANNNPNGMPVQPRGPSSRQDGGMRGDEDRRPTRTQSSQSLRDSSRNERNAPSSMNEDSNRREPRGPPRNDEGPPPSNRPRGGYRGSNPNGDDAPPASRKHPRDENSQGQYGGGMSRGGSRVANDAKRSRRGG</sequence>
<reference evidence="1" key="1">
    <citation type="submission" date="2022-10" db="EMBL/GenBank/DDBJ databases">
        <title>Culturing micro-colonial fungi from biological soil crusts in the Mojave desert and describing Neophaeococcomyces mojavensis, and introducing the new genera and species Taxawa tesnikishii.</title>
        <authorList>
            <person name="Kurbessoian T."/>
            <person name="Stajich J.E."/>
        </authorList>
    </citation>
    <scope>NUCLEOTIDE SEQUENCE</scope>
    <source>
        <strain evidence="1">JES_112</strain>
    </source>
</reference>
<protein>
    <submittedName>
        <fullName evidence="1">THO2 plays a role in transcriptional elongation</fullName>
    </submittedName>
</protein>
<gene>
    <name evidence="1" type="primary">RLR1</name>
    <name evidence="1" type="ORF">H2198_000771</name>
</gene>
<evidence type="ECO:0000313" key="2">
    <source>
        <dbReference type="Proteomes" id="UP001172386"/>
    </source>
</evidence>
<dbReference type="EMBL" id="JAPDRQ010000008">
    <property type="protein sequence ID" value="KAJ9663505.1"/>
    <property type="molecule type" value="Genomic_DNA"/>
</dbReference>
<proteinExistence type="predicted"/>
<accession>A0ACC3AIV3</accession>
<organism evidence="1 2">
    <name type="scientific">Neophaeococcomyces mojaviensis</name>
    <dbReference type="NCBI Taxonomy" id="3383035"/>
    <lineage>
        <taxon>Eukaryota</taxon>
        <taxon>Fungi</taxon>
        <taxon>Dikarya</taxon>
        <taxon>Ascomycota</taxon>
        <taxon>Pezizomycotina</taxon>
        <taxon>Eurotiomycetes</taxon>
        <taxon>Chaetothyriomycetidae</taxon>
        <taxon>Chaetothyriales</taxon>
        <taxon>Chaetothyriales incertae sedis</taxon>
        <taxon>Neophaeococcomyces</taxon>
    </lineage>
</organism>
<comment type="caution">
    <text evidence="1">The sequence shown here is derived from an EMBL/GenBank/DDBJ whole genome shotgun (WGS) entry which is preliminary data.</text>
</comment>
<name>A0ACC3AIV3_9EURO</name>
<evidence type="ECO:0000313" key="1">
    <source>
        <dbReference type="EMBL" id="KAJ9663505.1"/>
    </source>
</evidence>